<dbReference type="SMR" id="A0A498K7Q6"/>
<protein>
    <submittedName>
        <fullName evidence="1">Uncharacterized protein</fullName>
    </submittedName>
</protein>
<dbReference type="Gramene" id="mRNA:MD03G0159300">
    <property type="protein sequence ID" value="mRNA:MD03G0159300"/>
    <property type="gene ID" value="MD03G0159300"/>
</dbReference>
<gene>
    <name evidence="1" type="ORF">DVH24_004090</name>
</gene>
<dbReference type="Proteomes" id="UP000290289">
    <property type="component" value="Chromosome 3"/>
</dbReference>
<proteinExistence type="predicted"/>
<dbReference type="EMBL" id="RDQH01000329">
    <property type="protein sequence ID" value="RXI03438.1"/>
    <property type="molecule type" value="Genomic_DNA"/>
</dbReference>
<comment type="caution">
    <text evidence="1">The sequence shown here is derived from an EMBL/GenBank/DDBJ whole genome shotgun (WGS) entry which is preliminary data.</text>
</comment>
<organism evidence="1 2">
    <name type="scientific">Malus domestica</name>
    <name type="common">Apple</name>
    <name type="synonym">Pyrus malus</name>
    <dbReference type="NCBI Taxonomy" id="3750"/>
    <lineage>
        <taxon>Eukaryota</taxon>
        <taxon>Viridiplantae</taxon>
        <taxon>Streptophyta</taxon>
        <taxon>Embryophyta</taxon>
        <taxon>Tracheophyta</taxon>
        <taxon>Spermatophyta</taxon>
        <taxon>Magnoliopsida</taxon>
        <taxon>eudicotyledons</taxon>
        <taxon>Gunneridae</taxon>
        <taxon>Pentapetalae</taxon>
        <taxon>rosids</taxon>
        <taxon>fabids</taxon>
        <taxon>Rosales</taxon>
        <taxon>Rosaceae</taxon>
        <taxon>Amygdaloideae</taxon>
        <taxon>Maleae</taxon>
        <taxon>Malus</taxon>
    </lineage>
</organism>
<name>A0A498K7Q6_MALDO</name>
<dbReference type="AlphaFoldDB" id="A0A498K7Q6"/>
<accession>A0A498K7Q6</accession>
<evidence type="ECO:0000313" key="2">
    <source>
        <dbReference type="Proteomes" id="UP000290289"/>
    </source>
</evidence>
<keyword evidence="2" id="KW-1185">Reference proteome</keyword>
<sequence length="94" mass="10777">MSFSSYLSSFPLPLLFPTRRSCLGLDDEFGEAMLGDRVDWCRSRCTIPMEQTYNTAPCICAFARRLIEKLQEVIGALNAAFIFRFYFSVAQFKV</sequence>
<reference evidence="1 2" key="1">
    <citation type="submission" date="2018-10" db="EMBL/GenBank/DDBJ databases">
        <title>A high-quality apple genome assembly.</title>
        <authorList>
            <person name="Hu J."/>
        </authorList>
    </citation>
    <scope>NUCLEOTIDE SEQUENCE [LARGE SCALE GENOMIC DNA]</scope>
    <source>
        <strain evidence="2">cv. HFTH1</strain>
        <tissue evidence="1">Young leaf</tissue>
    </source>
</reference>
<evidence type="ECO:0000313" key="1">
    <source>
        <dbReference type="EMBL" id="RXI03438.1"/>
    </source>
</evidence>